<feature type="domain" description="LOB" evidence="4">
    <location>
        <begin position="3"/>
        <end position="104"/>
    </location>
</feature>
<evidence type="ECO:0000313" key="6">
    <source>
        <dbReference type="Proteomes" id="UP001642260"/>
    </source>
</evidence>
<protein>
    <recommendedName>
        <fullName evidence="7">F-box domain-containing protein</fullName>
    </recommendedName>
</protein>
<dbReference type="PROSITE" id="PS50891">
    <property type="entry name" value="LOB"/>
    <property type="match status" value="1"/>
</dbReference>
<dbReference type="InterPro" id="IPR050354">
    <property type="entry name" value="F-box/kelch-repeat_ARATH"/>
</dbReference>
<dbReference type="AlphaFoldDB" id="A0ABC8JT94"/>
<dbReference type="SUPFAM" id="SSF117281">
    <property type="entry name" value="Kelch motif"/>
    <property type="match status" value="1"/>
</dbReference>
<gene>
    <name evidence="5" type="ORF">ERUC_LOCUS15268</name>
</gene>
<reference evidence="5 6" key="1">
    <citation type="submission" date="2022-03" db="EMBL/GenBank/DDBJ databases">
        <authorList>
            <person name="Macdonald S."/>
            <person name="Ahmed S."/>
            <person name="Newling K."/>
        </authorList>
    </citation>
    <scope>NUCLEOTIDE SEQUENCE [LARGE SCALE GENOMIC DNA]</scope>
</reference>
<dbReference type="InterPro" id="IPR057499">
    <property type="entry name" value="Kelch_FKB95"/>
</dbReference>
<dbReference type="PANTHER" id="PTHR24414:SF122">
    <property type="entry name" value="F-BOX DOMAIN-CONTAINING PROTEIN"/>
    <property type="match status" value="1"/>
</dbReference>
<feature type="compositionally biased region" description="Basic residues" evidence="2">
    <location>
        <begin position="231"/>
        <end position="250"/>
    </location>
</feature>
<dbReference type="InterPro" id="IPR004883">
    <property type="entry name" value="LOB"/>
</dbReference>
<evidence type="ECO:0008006" key="7">
    <source>
        <dbReference type="Google" id="ProtNLM"/>
    </source>
</evidence>
<dbReference type="Pfam" id="PF25210">
    <property type="entry name" value="Kelch_FKB95"/>
    <property type="match status" value="1"/>
</dbReference>
<evidence type="ECO:0000256" key="1">
    <source>
        <dbReference type="ARBA" id="ARBA00005474"/>
    </source>
</evidence>
<evidence type="ECO:0000313" key="5">
    <source>
        <dbReference type="EMBL" id="CAH8339887.1"/>
    </source>
</evidence>
<dbReference type="InterPro" id="IPR001810">
    <property type="entry name" value="F-box_dom"/>
</dbReference>
<feature type="region of interest" description="Disordered" evidence="2">
    <location>
        <begin position="223"/>
        <end position="254"/>
    </location>
</feature>
<dbReference type="InterPro" id="IPR015915">
    <property type="entry name" value="Kelch-typ_b-propeller"/>
</dbReference>
<name>A0ABC8JT94_ERUVS</name>
<evidence type="ECO:0000259" key="3">
    <source>
        <dbReference type="PROSITE" id="PS50181"/>
    </source>
</evidence>
<dbReference type="PANTHER" id="PTHR24414">
    <property type="entry name" value="F-BOX/KELCH-REPEAT PROTEIN SKIP4"/>
    <property type="match status" value="1"/>
</dbReference>
<dbReference type="PROSITE" id="PS50181">
    <property type="entry name" value="FBOX"/>
    <property type="match status" value="1"/>
</dbReference>
<dbReference type="SUPFAM" id="SSF81383">
    <property type="entry name" value="F-box domain"/>
    <property type="match status" value="1"/>
</dbReference>
<evidence type="ECO:0000259" key="4">
    <source>
        <dbReference type="PROSITE" id="PS50891"/>
    </source>
</evidence>
<dbReference type="SMART" id="SM00256">
    <property type="entry name" value="FBOX"/>
    <property type="match status" value="1"/>
</dbReference>
<feature type="domain" description="F-box" evidence="3">
    <location>
        <begin position="255"/>
        <end position="301"/>
    </location>
</feature>
<dbReference type="Pfam" id="PF03195">
    <property type="entry name" value="LOB"/>
    <property type="match status" value="1"/>
</dbReference>
<dbReference type="CDD" id="cd22152">
    <property type="entry name" value="F-box_AtAFR-like"/>
    <property type="match status" value="1"/>
</dbReference>
<accession>A0ABC8JT94</accession>
<keyword evidence="6" id="KW-1185">Reference proteome</keyword>
<proteinExistence type="inferred from homology"/>
<dbReference type="Pfam" id="PF00646">
    <property type="entry name" value="F-box"/>
    <property type="match status" value="1"/>
</dbReference>
<sequence>MATRCGACKLIRRKCKDDCVFAPFFPSDQIDKFSCLHSVFGSRYVSKCLTKLPFNQREAEVNSLVFQAKARREDPVYGSAGLISRQQQQLLQLQQEVDFLMKRLQPPQLPQMQLQQPQLPQMQLQQPHFSQTQLLQQLQLPQMQLQQPHFSQTQFLQQLQLPQMQLQQPHFPQTQLQQPHFPQTQLQQPHFPQRQLQPQLPQMQLQQLHFPQTQLQQQHFPQTQLLQPHFPQRKRKTSRSTRAAKKKKKATTNTSDEVLSLPYDLLVMIVARVPILYYRNLSLVSKSFQSMVASTELYRVRSDLGLTESCLYVCMRFGFSSHKWYTLSSKSKSSSSGRGSGYVLGKVSIMPPGDGDDSPCAVGSGISDIVAVGSDIYNIGQAADKTGVSILDCKTHRWRKAPSMPVEVESISARVLDQKIYVLGRRYHNQDGSWKSLLQVFNTSTQTWDDIPWCVLDLARHTFNIDGNIHAIDIFGKVFAFNSKQGRWDLVEQYPRVCESMFSGSYCEIDNVLYSVSKEGALRWYDTDKTRWRDLKGLVGLPKLPSYGAYVKLTGYGGGKMMLFWNINFNIHLSQEETIYCAEIALERRNGDCWGKLEWYDGVHSVLAGTEIVKVLSVTL</sequence>
<comment type="caution">
    <text evidence="5">The sequence shown here is derived from an EMBL/GenBank/DDBJ whole genome shotgun (WGS) entry which is preliminary data.</text>
</comment>
<organism evidence="5 6">
    <name type="scientific">Eruca vesicaria subsp. sativa</name>
    <name type="common">Garden rocket</name>
    <name type="synonym">Eruca sativa</name>
    <dbReference type="NCBI Taxonomy" id="29727"/>
    <lineage>
        <taxon>Eukaryota</taxon>
        <taxon>Viridiplantae</taxon>
        <taxon>Streptophyta</taxon>
        <taxon>Embryophyta</taxon>
        <taxon>Tracheophyta</taxon>
        <taxon>Spermatophyta</taxon>
        <taxon>Magnoliopsida</taxon>
        <taxon>eudicotyledons</taxon>
        <taxon>Gunneridae</taxon>
        <taxon>Pentapetalae</taxon>
        <taxon>rosids</taxon>
        <taxon>malvids</taxon>
        <taxon>Brassicales</taxon>
        <taxon>Brassicaceae</taxon>
        <taxon>Brassiceae</taxon>
        <taxon>Eruca</taxon>
    </lineage>
</organism>
<feature type="region of interest" description="Disordered" evidence="2">
    <location>
        <begin position="166"/>
        <end position="196"/>
    </location>
</feature>
<comment type="similarity">
    <text evidence="1">Belongs to the LOB domain-containing protein family.</text>
</comment>
<evidence type="ECO:0000256" key="2">
    <source>
        <dbReference type="SAM" id="MobiDB-lite"/>
    </source>
</evidence>
<dbReference type="InterPro" id="IPR036047">
    <property type="entry name" value="F-box-like_dom_sf"/>
</dbReference>
<dbReference type="EMBL" id="CAKOAT010141822">
    <property type="protein sequence ID" value="CAH8339887.1"/>
    <property type="molecule type" value="Genomic_DNA"/>
</dbReference>
<dbReference type="Proteomes" id="UP001642260">
    <property type="component" value="Unassembled WGS sequence"/>
</dbReference>
<dbReference type="Gene3D" id="2.120.10.80">
    <property type="entry name" value="Kelch-type beta propeller"/>
    <property type="match status" value="1"/>
</dbReference>